<sequence>MTFSQRMFLRRRFQFTLLALIACFSMLLTTVYAWNGVRISADAALTLSCADDVPHGADASSTDCQAEDNAPGVDDVLEGLSLIVPAHAGTDVARTPFVAQWRNATIAQLSPPPDV</sequence>
<name>A0ABW8K2K7_9GAMM</name>
<evidence type="ECO:0000313" key="1">
    <source>
        <dbReference type="EMBL" id="MFK2916148.1"/>
    </source>
</evidence>
<reference evidence="1 2" key="1">
    <citation type="submission" date="2020-10" db="EMBL/GenBank/DDBJ databases">
        <title>Phylogeny of dyella-like bacteria.</title>
        <authorList>
            <person name="Fu J."/>
        </authorList>
    </citation>
    <scope>NUCLEOTIDE SEQUENCE [LARGE SCALE GENOMIC DNA]</scope>
    <source>
        <strain evidence="1 2">BB4</strain>
    </source>
</reference>
<dbReference type="PROSITE" id="PS51257">
    <property type="entry name" value="PROKAR_LIPOPROTEIN"/>
    <property type="match status" value="1"/>
</dbReference>
<protein>
    <submittedName>
        <fullName evidence="1">Uncharacterized protein</fullName>
    </submittedName>
</protein>
<proteinExistence type="predicted"/>
<comment type="caution">
    <text evidence="1">The sequence shown here is derived from an EMBL/GenBank/DDBJ whole genome shotgun (WGS) entry which is preliminary data.</text>
</comment>
<organism evidence="1 2">
    <name type="scientific">Dyella koreensis</name>
    <dbReference type="NCBI Taxonomy" id="311235"/>
    <lineage>
        <taxon>Bacteria</taxon>
        <taxon>Pseudomonadati</taxon>
        <taxon>Pseudomonadota</taxon>
        <taxon>Gammaproteobacteria</taxon>
        <taxon>Lysobacterales</taxon>
        <taxon>Rhodanobacteraceae</taxon>
        <taxon>Dyella</taxon>
    </lineage>
</organism>
<evidence type="ECO:0000313" key="2">
    <source>
        <dbReference type="Proteomes" id="UP001620408"/>
    </source>
</evidence>
<accession>A0ABW8K2K7</accession>
<dbReference type="RefSeq" id="WP_379984806.1">
    <property type="nucleotide sequence ID" value="NZ_JADIKD010000006.1"/>
</dbReference>
<gene>
    <name evidence="1" type="ORF">ISS97_02630</name>
</gene>
<keyword evidence="2" id="KW-1185">Reference proteome</keyword>
<dbReference type="Proteomes" id="UP001620408">
    <property type="component" value="Unassembled WGS sequence"/>
</dbReference>
<dbReference type="EMBL" id="JADIKD010000006">
    <property type="protein sequence ID" value="MFK2916148.1"/>
    <property type="molecule type" value="Genomic_DNA"/>
</dbReference>